<dbReference type="GO" id="GO:0000981">
    <property type="term" value="F:DNA-binding transcription factor activity, RNA polymerase II-specific"/>
    <property type="evidence" value="ECO:0007669"/>
    <property type="project" value="InterPro"/>
</dbReference>
<comment type="subcellular location">
    <subcellularLocation>
        <location evidence="1 5 6">Nucleus</location>
    </subcellularLocation>
</comment>
<dbReference type="SUPFAM" id="SSF46689">
    <property type="entry name" value="Homeodomain-like"/>
    <property type="match status" value="1"/>
</dbReference>
<keyword evidence="10" id="KW-1185">Reference proteome</keyword>
<dbReference type="InterPro" id="IPR017970">
    <property type="entry name" value="Homeobox_CS"/>
</dbReference>
<dbReference type="InterPro" id="IPR009057">
    <property type="entry name" value="Homeodomain-like_sf"/>
</dbReference>
<evidence type="ECO:0000256" key="7">
    <source>
        <dbReference type="SAM" id="MobiDB-lite"/>
    </source>
</evidence>
<evidence type="ECO:0000256" key="2">
    <source>
        <dbReference type="ARBA" id="ARBA00023125"/>
    </source>
</evidence>
<protein>
    <recommendedName>
        <fullName evidence="8">Homeobox domain-containing protein</fullName>
    </recommendedName>
</protein>
<sequence>MAEVMQPQLSQSSSSLSQDGSTTPTNSNSSANNAARRPPRKSTLTQQQKNQKRQRATQDQLMTLEVEFNKNPTPTALVRERIASDINMTERSVQIWFQNRRAKIKNIAKRSIESGEDCDSIPESMRQYLAMQAYGPGKGLPAGMMGGRPGFAPYGGGNFSLNTDSSSGKVVIQHFHCRSLSIGTWRRVGQSTMDLVVFYSPDKACITYYINNDSAGYKIEYPFAWIKNITLEQGDVLAAAEGASQRSGGLIIELTRPPKFYMDSSGSGGFYECGDFTEDQQASQVMVHQLGGPSKVLSGQLAKLVSLESYQNRHAHNMFDPSVFAVSAPVSPVGHRPASQPNHLMHPHSGMFLQAPPEPNAGLMGPPGPRGHKRQRSRSVPVAVDFNMLRNGPMPSFLIQHEGQSAPQPMQDPNIFAPIPQHQHAFANGPPGSHLSIDTSAGYMGLPFSGALSATTANSPSEFGTPGFFSAAPSAEGMHAAQFNSSFNNGFLSVDAGAMIGTSNTPLSMSSHGDPVIADHSPPLNGVGRSQSADIFGTHGEGSQLGDEGLYLSETFNKQMALPFRSPGLQEDFQSPMHDGMFNFQSPSNSGQDSQNNMNMSGQQQMHFQSSPQHNADSSNYQSPSQHQSSMHQDSGVSFSTPSHISHDQSSMFNSPQDNGMLYQDSKAYSSPGHMQQLADDQQMFTSPGHGMDMNTQQMLYVDPHSLGQQQQQ</sequence>
<evidence type="ECO:0000256" key="5">
    <source>
        <dbReference type="PROSITE-ProRule" id="PRU00108"/>
    </source>
</evidence>
<feature type="compositionally biased region" description="Polar residues" evidence="7">
    <location>
        <begin position="607"/>
        <end position="621"/>
    </location>
</feature>
<keyword evidence="2 5" id="KW-0238">DNA-binding</keyword>
<dbReference type="GO" id="GO:0000978">
    <property type="term" value="F:RNA polymerase II cis-regulatory region sequence-specific DNA binding"/>
    <property type="evidence" value="ECO:0007669"/>
    <property type="project" value="TreeGrafter"/>
</dbReference>
<dbReference type="EMBL" id="LAFY01004202">
    <property type="protein sequence ID" value="KJX93895.1"/>
    <property type="molecule type" value="Genomic_DNA"/>
</dbReference>
<dbReference type="GO" id="GO:0030154">
    <property type="term" value="P:cell differentiation"/>
    <property type="evidence" value="ECO:0007669"/>
    <property type="project" value="TreeGrafter"/>
</dbReference>
<dbReference type="PANTHER" id="PTHR24324:SF5">
    <property type="entry name" value="HEMATOPOIETICALLY-EXPRESSED HOMEOBOX PROTEIN HHEX"/>
    <property type="match status" value="1"/>
</dbReference>
<dbReference type="PROSITE" id="PS00027">
    <property type="entry name" value="HOMEOBOX_1"/>
    <property type="match status" value="1"/>
</dbReference>
<organism evidence="9 10">
    <name type="scientific">Zymoseptoria brevis</name>
    <dbReference type="NCBI Taxonomy" id="1047168"/>
    <lineage>
        <taxon>Eukaryota</taxon>
        <taxon>Fungi</taxon>
        <taxon>Dikarya</taxon>
        <taxon>Ascomycota</taxon>
        <taxon>Pezizomycotina</taxon>
        <taxon>Dothideomycetes</taxon>
        <taxon>Dothideomycetidae</taxon>
        <taxon>Mycosphaerellales</taxon>
        <taxon>Mycosphaerellaceae</taxon>
        <taxon>Zymoseptoria</taxon>
    </lineage>
</organism>
<evidence type="ECO:0000256" key="1">
    <source>
        <dbReference type="ARBA" id="ARBA00004123"/>
    </source>
</evidence>
<evidence type="ECO:0000259" key="8">
    <source>
        <dbReference type="PROSITE" id="PS50071"/>
    </source>
</evidence>
<accession>A0A0F4GCG1</accession>
<comment type="caution">
    <text evidence="9">The sequence shown here is derived from an EMBL/GenBank/DDBJ whole genome shotgun (WGS) entry which is preliminary data.</text>
</comment>
<feature type="compositionally biased region" description="Low complexity" evidence="7">
    <location>
        <begin position="622"/>
        <end position="635"/>
    </location>
</feature>
<evidence type="ECO:0000313" key="9">
    <source>
        <dbReference type="EMBL" id="KJX93895.1"/>
    </source>
</evidence>
<dbReference type="OrthoDB" id="6159439at2759"/>
<dbReference type="GO" id="GO:0005634">
    <property type="term" value="C:nucleus"/>
    <property type="evidence" value="ECO:0007669"/>
    <property type="project" value="UniProtKB-SubCell"/>
</dbReference>
<dbReference type="InterPro" id="IPR001356">
    <property type="entry name" value="HD"/>
</dbReference>
<dbReference type="SMART" id="SM00389">
    <property type="entry name" value="HOX"/>
    <property type="match status" value="1"/>
</dbReference>
<dbReference type="STRING" id="1047168.A0A0F4GCG1"/>
<dbReference type="Pfam" id="PF00046">
    <property type="entry name" value="Homeodomain"/>
    <property type="match status" value="1"/>
</dbReference>
<dbReference type="Pfam" id="PF24818">
    <property type="entry name" value="PH_TRF2_HOY1"/>
    <property type="match status" value="1"/>
</dbReference>
<gene>
    <name evidence="9" type="ORF">TI39_contig4243g00001</name>
</gene>
<dbReference type="Gene3D" id="1.10.10.60">
    <property type="entry name" value="Homeodomain-like"/>
    <property type="match status" value="1"/>
</dbReference>
<dbReference type="AlphaFoldDB" id="A0A0F4GCG1"/>
<feature type="domain" description="Homeobox" evidence="8">
    <location>
        <begin position="47"/>
        <end position="107"/>
    </location>
</feature>
<proteinExistence type="predicted"/>
<evidence type="ECO:0000313" key="10">
    <source>
        <dbReference type="Proteomes" id="UP000033647"/>
    </source>
</evidence>
<reference evidence="9 10" key="1">
    <citation type="submission" date="2015-03" db="EMBL/GenBank/DDBJ databases">
        <title>RNA-seq based gene annotation and comparative genomics of four Zymoseptoria species reveal species-specific pathogenicity related genes and transposable element activity.</title>
        <authorList>
            <person name="Grandaubert J."/>
            <person name="Bhattacharyya A."/>
            <person name="Stukenbrock E.H."/>
        </authorList>
    </citation>
    <scope>NUCLEOTIDE SEQUENCE [LARGE SCALE GENOMIC DNA]</scope>
    <source>
        <strain evidence="9 10">Zb18110</strain>
    </source>
</reference>
<dbReference type="CDD" id="cd00086">
    <property type="entry name" value="homeodomain"/>
    <property type="match status" value="1"/>
</dbReference>
<dbReference type="PANTHER" id="PTHR24324">
    <property type="entry name" value="HOMEOBOX PROTEIN HHEX"/>
    <property type="match status" value="1"/>
</dbReference>
<evidence type="ECO:0000256" key="4">
    <source>
        <dbReference type="ARBA" id="ARBA00023242"/>
    </source>
</evidence>
<dbReference type="PROSITE" id="PS50071">
    <property type="entry name" value="HOMEOBOX_2"/>
    <property type="match status" value="1"/>
</dbReference>
<dbReference type="InterPro" id="IPR051000">
    <property type="entry name" value="Homeobox_DNA-bind_prot"/>
</dbReference>
<dbReference type="Proteomes" id="UP000033647">
    <property type="component" value="Unassembled WGS sequence"/>
</dbReference>
<feature type="compositionally biased region" description="Low complexity" evidence="7">
    <location>
        <begin position="8"/>
        <end position="36"/>
    </location>
</feature>
<keyword evidence="4 5" id="KW-0539">Nucleus</keyword>
<feature type="region of interest" description="Disordered" evidence="7">
    <location>
        <begin position="1"/>
        <end position="57"/>
    </location>
</feature>
<dbReference type="InterPro" id="IPR057939">
    <property type="entry name" value="TRF2_HOY1_PH"/>
</dbReference>
<name>A0A0F4GCG1_9PEZI</name>
<evidence type="ECO:0000256" key="6">
    <source>
        <dbReference type="RuleBase" id="RU000682"/>
    </source>
</evidence>
<feature type="compositionally biased region" description="Low complexity" evidence="7">
    <location>
        <begin position="592"/>
        <end position="606"/>
    </location>
</feature>
<feature type="region of interest" description="Disordered" evidence="7">
    <location>
        <begin position="567"/>
        <end position="675"/>
    </location>
</feature>
<feature type="compositionally biased region" description="Polar residues" evidence="7">
    <location>
        <begin position="636"/>
        <end position="658"/>
    </location>
</feature>
<feature type="DNA-binding region" description="Homeobox" evidence="5">
    <location>
        <begin position="49"/>
        <end position="108"/>
    </location>
</feature>
<keyword evidence="3 5" id="KW-0371">Homeobox</keyword>
<evidence type="ECO:0000256" key="3">
    <source>
        <dbReference type="ARBA" id="ARBA00023155"/>
    </source>
</evidence>